<keyword evidence="1 2" id="KW-0597">Phosphoprotein</keyword>
<keyword evidence="5" id="KW-1185">Reference proteome</keyword>
<protein>
    <submittedName>
        <fullName evidence="4">Response regulator</fullName>
    </submittedName>
</protein>
<dbReference type="InterPro" id="IPR011006">
    <property type="entry name" value="CheY-like_superfamily"/>
</dbReference>
<accession>A0ABS1VBR4</accession>
<dbReference type="PANTHER" id="PTHR44591:SF3">
    <property type="entry name" value="RESPONSE REGULATORY DOMAIN-CONTAINING PROTEIN"/>
    <property type="match status" value="1"/>
</dbReference>
<dbReference type="Pfam" id="PF00072">
    <property type="entry name" value="Response_reg"/>
    <property type="match status" value="1"/>
</dbReference>
<proteinExistence type="predicted"/>
<reference evidence="4 5" key="1">
    <citation type="submission" date="2021-01" db="EMBL/GenBank/DDBJ databases">
        <title>Belnapia mucosa sp. nov. and Belnapia arida sp. nov., isolated from the Tabernas Desert (Almeria, Spain).</title>
        <authorList>
            <person name="Molina-Menor E."/>
            <person name="Vidal-Verdu A."/>
            <person name="Calonge A."/>
            <person name="Satari L."/>
            <person name="Pereto Magraner J."/>
            <person name="Porcar Miralles M."/>
        </authorList>
    </citation>
    <scope>NUCLEOTIDE SEQUENCE [LARGE SCALE GENOMIC DNA]</scope>
    <source>
        <strain evidence="4 5">T6</strain>
    </source>
</reference>
<dbReference type="EMBL" id="JAEUXJ010000026">
    <property type="protein sequence ID" value="MBL6459116.1"/>
    <property type="molecule type" value="Genomic_DNA"/>
</dbReference>
<evidence type="ECO:0000256" key="1">
    <source>
        <dbReference type="ARBA" id="ARBA00022553"/>
    </source>
</evidence>
<name>A0ABS1VBR4_9PROT</name>
<dbReference type="PANTHER" id="PTHR44591">
    <property type="entry name" value="STRESS RESPONSE REGULATOR PROTEIN 1"/>
    <property type="match status" value="1"/>
</dbReference>
<dbReference type="Proteomes" id="UP000606490">
    <property type="component" value="Unassembled WGS sequence"/>
</dbReference>
<comment type="caution">
    <text evidence="4">The sequence shown here is derived from an EMBL/GenBank/DDBJ whole genome shotgun (WGS) entry which is preliminary data.</text>
</comment>
<gene>
    <name evidence="4" type="ORF">JMJ55_27715</name>
</gene>
<dbReference type="PROSITE" id="PS50110">
    <property type="entry name" value="RESPONSE_REGULATORY"/>
    <property type="match status" value="1"/>
</dbReference>
<dbReference type="InterPro" id="IPR001789">
    <property type="entry name" value="Sig_transdc_resp-reg_receiver"/>
</dbReference>
<feature type="modified residue" description="4-aspartylphosphate" evidence="2">
    <location>
        <position position="70"/>
    </location>
</feature>
<dbReference type="RefSeq" id="WP_202828846.1">
    <property type="nucleotide sequence ID" value="NZ_JAEUXJ010000026.1"/>
</dbReference>
<dbReference type="Gene3D" id="3.40.50.2300">
    <property type="match status" value="1"/>
</dbReference>
<evidence type="ECO:0000313" key="5">
    <source>
        <dbReference type="Proteomes" id="UP000606490"/>
    </source>
</evidence>
<dbReference type="InterPro" id="IPR050595">
    <property type="entry name" value="Bact_response_regulator"/>
</dbReference>
<feature type="domain" description="Response regulatory" evidence="3">
    <location>
        <begin position="19"/>
        <end position="139"/>
    </location>
</feature>
<dbReference type="SMART" id="SM00448">
    <property type="entry name" value="REC"/>
    <property type="match status" value="1"/>
</dbReference>
<dbReference type="SUPFAM" id="SSF52172">
    <property type="entry name" value="CheY-like"/>
    <property type="match status" value="1"/>
</dbReference>
<evidence type="ECO:0000256" key="2">
    <source>
        <dbReference type="PROSITE-ProRule" id="PRU00169"/>
    </source>
</evidence>
<evidence type="ECO:0000313" key="4">
    <source>
        <dbReference type="EMBL" id="MBL6459116.1"/>
    </source>
</evidence>
<sequence>MGIARDRLFRGQPHPMPLRVLIAEDEVMVALSMADLLEDEGYEVTVAGDGAKALVAARQLGDDLSVLLTDLNMPCMSGEDLIRALQAERPGLPMIVVTGSAPPGGLEDLQGSDGSPQPCALLHKPVDYDELIVALQRAIIQKKI</sequence>
<organism evidence="4 5">
    <name type="scientific">Belnapia mucosa</name>
    <dbReference type="NCBI Taxonomy" id="2804532"/>
    <lineage>
        <taxon>Bacteria</taxon>
        <taxon>Pseudomonadati</taxon>
        <taxon>Pseudomonadota</taxon>
        <taxon>Alphaproteobacteria</taxon>
        <taxon>Acetobacterales</taxon>
        <taxon>Roseomonadaceae</taxon>
        <taxon>Belnapia</taxon>
    </lineage>
</organism>
<evidence type="ECO:0000259" key="3">
    <source>
        <dbReference type="PROSITE" id="PS50110"/>
    </source>
</evidence>